<dbReference type="EMBL" id="MCFH01000007">
    <property type="protein sequence ID" value="ORX56645.1"/>
    <property type="molecule type" value="Genomic_DNA"/>
</dbReference>
<dbReference type="PANTHER" id="PTHR28601">
    <property type="entry name" value="COILED-COIL DOMAIN-CONTAINING PROTEIN 24"/>
    <property type="match status" value="1"/>
</dbReference>
<evidence type="ECO:0000256" key="1">
    <source>
        <dbReference type="SAM" id="Coils"/>
    </source>
</evidence>
<feature type="coiled-coil region" evidence="1">
    <location>
        <begin position="54"/>
        <end position="111"/>
    </location>
</feature>
<name>A0A1Y1VIN7_9FUNG</name>
<feature type="compositionally biased region" description="Polar residues" evidence="2">
    <location>
        <begin position="313"/>
        <end position="344"/>
    </location>
</feature>
<comment type="caution">
    <text evidence="3">The sequence shown here is derived from an EMBL/GenBank/DDBJ whole genome shotgun (WGS) entry which is preliminary data.</text>
</comment>
<feature type="compositionally biased region" description="Basic and acidic residues" evidence="2">
    <location>
        <begin position="261"/>
        <end position="277"/>
    </location>
</feature>
<evidence type="ECO:0000313" key="3">
    <source>
        <dbReference type="EMBL" id="ORX56645.1"/>
    </source>
</evidence>
<dbReference type="PANTHER" id="PTHR28601:SF1">
    <property type="entry name" value="COILED-COIL DOMAIN-CONTAINING PROTEIN 24"/>
    <property type="match status" value="1"/>
</dbReference>
<protein>
    <submittedName>
        <fullName evidence="3">Uncharacterized protein</fullName>
    </submittedName>
</protein>
<dbReference type="OrthoDB" id="2146005at2759"/>
<gene>
    <name evidence="3" type="ORF">BCR36DRAFT_165069</name>
</gene>
<reference evidence="3 4" key="2">
    <citation type="submission" date="2016-08" db="EMBL/GenBank/DDBJ databases">
        <title>Pervasive Adenine N6-methylation of Active Genes in Fungi.</title>
        <authorList>
            <consortium name="DOE Joint Genome Institute"/>
            <person name="Mondo S.J."/>
            <person name="Dannebaum R.O."/>
            <person name="Kuo R.C."/>
            <person name="Labutti K."/>
            <person name="Haridas S."/>
            <person name="Kuo A."/>
            <person name="Salamov A."/>
            <person name="Ahrendt S.R."/>
            <person name="Lipzen A."/>
            <person name="Sullivan W."/>
            <person name="Andreopoulos W.B."/>
            <person name="Clum A."/>
            <person name="Lindquist E."/>
            <person name="Daum C."/>
            <person name="Ramamoorthy G.K."/>
            <person name="Gryganskyi A."/>
            <person name="Culley D."/>
            <person name="Magnuson J.K."/>
            <person name="James T.Y."/>
            <person name="O'Malley M.A."/>
            <person name="Stajich J.E."/>
            <person name="Spatafora J.W."/>
            <person name="Visel A."/>
            <person name="Grigoriev I.V."/>
        </authorList>
    </citation>
    <scope>NUCLEOTIDE SEQUENCE [LARGE SCALE GENOMIC DNA]</scope>
    <source>
        <strain evidence="4">finn</strain>
    </source>
</reference>
<accession>A0A1Y1VIN7</accession>
<dbReference type="Proteomes" id="UP000193719">
    <property type="component" value="Unassembled WGS sequence"/>
</dbReference>
<sequence>FLYISIVLNDLYNECYLLEEIRIEYRTETEEVYNKKTTESKDFNRLIHGSSFQIAIFKDKIKFLINNLKEIQQNNLKKNTIPESTYNIVNYIIKENELQEQETYIEKLKDKISPASTFEKKSDSIQKINFLSIDPIVNELRHHLLKEKNYLLKKIDLYHDLLDNEKSYRTKIKDFTNQELPTLKAFQEASKELFDNIQKEKEEYNFNLIFNNKNFKKTKEEIITVEKEEISEIKSIPNYKNQYHESSLYDKINMNQLSLKSNDDNGDNRKDEKEKSSIIKVYYHHRKNSKEKRTSKQNTKLKKKKYNSLPSSESMPRNKSINNMTDNNESKSISRSPSTPTLHRSPSKEYLPIASNTQIPLTLPLTSLVPSINLPFSSTPINKKIILNPIIPHPPIKPIKNDKIFSRKRYCAVPSSASIVTSSKLA</sequence>
<feature type="compositionally biased region" description="Basic residues" evidence="2">
    <location>
        <begin position="282"/>
        <end position="306"/>
    </location>
</feature>
<dbReference type="STRING" id="1754191.A0A1Y1VIN7"/>
<keyword evidence="4" id="KW-1185">Reference proteome</keyword>
<reference evidence="3 4" key="1">
    <citation type="submission" date="2016-08" db="EMBL/GenBank/DDBJ databases">
        <title>Genomes of anaerobic fungi encode conserved fungal cellulosomes for biomass hydrolysis.</title>
        <authorList>
            <consortium name="DOE Joint Genome Institute"/>
            <person name="Haitjema C.H."/>
            <person name="Gilmore S.P."/>
            <person name="Henske J.K."/>
            <person name="Solomon K.V."/>
            <person name="De Groot R."/>
            <person name="Kuo A."/>
            <person name="Mondo S.J."/>
            <person name="Salamov A.A."/>
            <person name="Labutti K."/>
            <person name="Zhao Z."/>
            <person name="Chiniquy J."/>
            <person name="Barry K."/>
            <person name="Brewer H.M."/>
            <person name="Purvine S.O."/>
            <person name="Wright A.T."/>
            <person name="Boxma B."/>
            <person name="Van Alen T."/>
            <person name="Hackstein J.H."/>
            <person name="Baker S.E."/>
            <person name="Grigoriev I.V."/>
            <person name="O'Malley M.A."/>
        </authorList>
    </citation>
    <scope>NUCLEOTIDE SEQUENCE [LARGE SCALE GENOMIC DNA]</scope>
    <source>
        <strain evidence="4">finn</strain>
    </source>
</reference>
<proteinExistence type="predicted"/>
<feature type="non-terminal residue" evidence="3">
    <location>
        <position position="1"/>
    </location>
</feature>
<organism evidence="3 4">
    <name type="scientific">Piromyces finnis</name>
    <dbReference type="NCBI Taxonomy" id="1754191"/>
    <lineage>
        <taxon>Eukaryota</taxon>
        <taxon>Fungi</taxon>
        <taxon>Fungi incertae sedis</taxon>
        <taxon>Chytridiomycota</taxon>
        <taxon>Chytridiomycota incertae sedis</taxon>
        <taxon>Neocallimastigomycetes</taxon>
        <taxon>Neocallimastigales</taxon>
        <taxon>Neocallimastigaceae</taxon>
        <taxon>Piromyces</taxon>
    </lineage>
</organism>
<dbReference type="Pfam" id="PF15669">
    <property type="entry name" value="CCDC24"/>
    <property type="match status" value="1"/>
</dbReference>
<evidence type="ECO:0000256" key="2">
    <source>
        <dbReference type="SAM" id="MobiDB-lite"/>
    </source>
</evidence>
<dbReference type="AlphaFoldDB" id="A0A1Y1VIN7"/>
<dbReference type="InterPro" id="IPR031367">
    <property type="entry name" value="CCDC24"/>
</dbReference>
<feature type="region of interest" description="Disordered" evidence="2">
    <location>
        <begin position="259"/>
        <end position="350"/>
    </location>
</feature>
<evidence type="ECO:0000313" key="4">
    <source>
        <dbReference type="Proteomes" id="UP000193719"/>
    </source>
</evidence>
<keyword evidence="1" id="KW-0175">Coiled coil</keyword>